<evidence type="ECO:0000313" key="1">
    <source>
        <dbReference type="EMBL" id="OCR24177.1"/>
    </source>
</evidence>
<evidence type="ECO:0000313" key="2">
    <source>
        <dbReference type="Proteomes" id="UP000093104"/>
    </source>
</evidence>
<gene>
    <name evidence="1" type="ORF">AFK24_15595</name>
</gene>
<dbReference type="RefSeq" id="WP_065834054.1">
    <property type="nucleotide sequence ID" value="NZ_LGSI01000049.1"/>
</dbReference>
<dbReference type="OrthoDB" id="283948at2"/>
<name>A0A1C7Z5D2_PSESX</name>
<reference evidence="1 2" key="1">
    <citation type="submission" date="2015-07" db="EMBL/GenBank/DDBJ databases">
        <title>Draft genome sequence of a diazotrophic, plant growth-promoting rhizobacterium of the Pseudomonas syringae complex.</title>
        <authorList>
            <person name="Patten C.L."/>
            <person name="Jeong H."/>
        </authorList>
    </citation>
    <scope>NUCLEOTIDE SEQUENCE [LARGE SCALE GENOMIC DNA]</scope>
    <source>
        <strain evidence="1 2">GR12-2</strain>
    </source>
</reference>
<accession>A0A1C7Z5D2</accession>
<comment type="caution">
    <text evidence="1">The sequence shown here is derived from an EMBL/GenBank/DDBJ whole genome shotgun (WGS) entry which is preliminary data.</text>
</comment>
<dbReference type="EMBL" id="LGSI01000049">
    <property type="protein sequence ID" value="OCR24177.1"/>
    <property type="molecule type" value="Genomic_DNA"/>
</dbReference>
<dbReference type="Proteomes" id="UP000093104">
    <property type="component" value="Unassembled WGS sequence"/>
</dbReference>
<organism evidence="1 2">
    <name type="scientific">Pseudomonas syringae</name>
    <dbReference type="NCBI Taxonomy" id="317"/>
    <lineage>
        <taxon>Bacteria</taxon>
        <taxon>Pseudomonadati</taxon>
        <taxon>Pseudomonadota</taxon>
        <taxon>Gammaproteobacteria</taxon>
        <taxon>Pseudomonadales</taxon>
        <taxon>Pseudomonadaceae</taxon>
        <taxon>Pseudomonas</taxon>
    </lineage>
</organism>
<dbReference type="AlphaFoldDB" id="A0A1C7Z5D2"/>
<sequence>METIPSVFQMVFLPYGLWQAGQRYCTIAVRPISGHDEILVEEALAAGASVARAGTLLIGLCASLATEEGAQTALGSEAARTLTLGDRELLFRAIFSSTFSPKVASGRPCPGDCGETIEFDLDLSIAPEMPPEPGPIHHLEFMGLQATCRLLTGADLEEAAGTDDPVSSLCHACTGNDALPCDVLAQELTRLDPNAETVINLTCAACGHETQVYLDGFELIRHALATEGGIFRQIHILASAYGWREQDILAIPRARRRRYCALANE</sequence>
<proteinExistence type="predicted"/>
<protein>
    <submittedName>
        <fullName evidence="1">Uncharacterized protein</fullName>
    </submittedName>
</protein>